<dbReference type="InterPro" id="IPR033900">
    <property type="entry name" value="Gram_neg_porin_domain"/>
</dbReference>
<keyword evidence="9" id="KW-0472">Membrane</keyword>
<dbReference type="GO" id="GO:0009279">
    <property type="term" value="C:cell outer membrane"/>
    <property type="evidence" value="ECO:0007669"/>
    <property type="project" value="UniProtKB-SubCell"/>
</dbReference>
<dbReference type="Gene3D" id="2.40.160.10">
    <property type="entry name" value="Porin"/>
    <property type="match status" value="1"/>
</dbReference>
<evidence type="ECO:0000256" key="6">
    <source>
        <dbReference type="ARBA" id="ARBA00022729"/>
    </source>
</evidence>
<dbReference type="OrthoDB" id="8982743at2"/>
<dbReference type="PRINTS" id="PR00184">
    <property type="entry name" value="NEISSPPORIN"/>
</dbReference>
<dbReference type="AlphaFoldDB" id="A0A4R3HUD9"/>
<dbReference type="GO" id="GO:0015288">
    <property type="term" value="F:porin activity"/>
    <property type="evidence" value="ECO:0007669"/>
    <property type="project" value="UniProtKB-KW"/>
</dbReference>
<feature type="signal peptide" evidence="11">
    <location>
        <begin position="1"/>
        <end position="20"/>
    </location>
</feature>
<evidence type="ECO:0000256" key="3">
    <source>
        <dbReference type="ARBA" id="ARBA00022448"/>
    </source>
</evidence>
<evidence type="ECO:0000256" key="7">
    <source>
        <dbReference type="ARBA" id="ARBA00023065"/>
    </source>
</evidence>
<comment type="subunit">
    <text evidence="2">Homotrimer.</text>
</comment>
<evidence type="ECO:0000256" key="11">
    <source>
        <dbReference type="SAM" id="SignalP"/>
    </source>
</evidence>
<dbReference type="RefSeq" id="WP_132258996.1">
    <property type="nucleotide sequence ID" value="NZ_SLZQ01000006.1"/>
</dbReference>
<keyword evidence="10" id="KW-0998">Cell outer membrane</keyword>
<dbReference type="GO" id="GO:0046930">
    <property type="term" value="C:pore complex"/>
    <property type="evidence" value="ECO:0007669"/>
    <property type="project" value="UniProtKB-KW"/>
</dbReference>
<evidence type="ECO:0000256" key="8">
    <source>
        <dbReference type="ARBA" id="ARBA00023114"/>
    </source>
</evidence>
<keyword evidence="4" id="KW-1134">Transmembrane beta strand</keyword>
<keyword evidence="6 11" id="KW-0732">Signal</keyword>
<dbReference type="InterPro" id="IPR023614">
    <property type="entry name" value="Porin_dom_sf"/>
</dbReference>
<evidence type="ECO:0000256" key="5">
    <source>
        <dbReference type="ARBA" id="ARBA00022692"/>
    </source>
</evidence>
<evidence type="ECO:0000256" key="4">
    <source>
        <dbReference type="ARBA" id="ARBA00022452"/>
    </source>
</evidence>
<proteinExistence type="predicted"/>
<dbReference type="InterPro" id="IPR002299">
    <property type="entry name" value="Porin_Neis"/>
</dbReference>
<evidence type="ECO:0000256" key="2">
    <source>
        <dbReference type="ARBA" id="ARBA00011233"/>
    </source>
</evidence>
<dbReference type="GO" id="GO:0006811">
    <property type="term" value="P:monoatomic ion transport"/>
    <property type="evidence" value="ECO:0007669"/>
    <property type="project" value="UniProtKB-KW"/>
</dbReference>
<protein>
    <submittedName>
        <fullName evidence="13">Putative porin</fullName>
    </submittedName>
</protein>
<dbReference type="SUPFAM" id="SSF56935">
    <property type="entry name" value="Porins"/>
    <property type="match status" value="1"/>
</dbReference>
<dbReference type="PANTHER" id="PTHR34501">
    <property type="entry name" value="PROTEIN YDDL-RELATED"/>
    <property type="match status" value="1"/>
</dbReference>
<keyword evidence="14" id="KW-1185">Reference proteome</keyword>
<dbReference type="CDD" id="cd00342">
    <property type="entry name" value="gram_neg_porins"/>
    <property type="match status" value="1"/>
</dbReference>
<name>A0A4R3HUD9_PAULE</name>
<accession>A0A4R3HUD9</accession>
<keyword evidence="5" id="KW-0812">Transmembrane</keyword>
<dbReference type="Pfam" id="PF13609">
    <property type="entry name" value="Porin_4"/>
    <property type="match status" value="1"/>
</dbReference>
<dbReference type="InterPro" id="IPR050298">
    <property type="entry name" value="Gram-neg_bact_OMP"/>
</dbReference>
<comment type="caution">
    <text evidence="13">The sequence shown here is derived from an EMBL/GenBank/DDBJ whole genome shotgun (WGS) entry which is preliminary data.</text>
</comment>
<evidence type="ECO:0000256" key="9">
    <source>
        <dbReference type="ARBA" id="ARBA00023136"/>
    </source>
</evidence>
<evidence type="ECO:0000259" key="12">
    <source>
        <dbReference type="Pfam" id="PF13609"/>
    </source>
</evidence>
<dbReference type="Proteomes" id="UP000295382">
    <property type="component" value="Unassembled WGS sequence"/>
</dbReference>
<evidence type="ECO:0000313" key="13">
    <source>
        <dbReference type="EMBL" id="TCS36658.1"/>
    </source>
</evidence>
<comment type="subcellular location">
    <subcellularLocation>
        <location evidence="1">Cell outer membrane</location>
        <topology evidence="1">Multi-pass membrane protein</topology>
    </subcellularLocation>
</comment>
<evidence type="ECO:0000313" key="14">
    <source>
        <dbReference type="Proteomes" id="UP000295382"/>
    </source>
</evidence>
<feature type="chain" id="PRO_5020431106" evidence="11">
    <location>
        <begin position="21"/>
        <end position="388"/>
    </location>
</feature>
<evidence type="ECO:0000256" key="1">
    <source>
        <dbReference type="ARBA" id="ARBA00004571"/>
    </source>
</evidence>
<keyword evidence="7" id="KW-0406">Ion transport</keyword>
<gene>
    <name evidence="13" type="ORF">EDC30_106200</name>
</gene>
<keyword evidence="3" id="KW-0813">Transport</keyword>
<dbReference type="EMBL" id="SLZQ01000006">
    <property type="protein sequence ID" value="TCS36658.1"/>
    <property type="molecule type" value="Genomic_DNA"/>
</dbReference>
<reference evidence="13 14" key="1">
    <citation type="submission" date="2019-03" db="EMBL/GenBank/DDBJ databases">
        <title>Genomic Encyclopedia of Type Strains, Phase IV (KMG-IV): sequencing the most valuable type-strain genomes for metagenomic binning, comparative biology and taxonomic classification.</title>
        <authorList>
            <person name="Goeker M."/>
        </authorList>
    </citation>
    <scope>NUCLEOTIDE SEQUENCE [LARGE SCALE GENOMIC DNA]</scope>
    <source>
        <strain evidence="13 14">DSM 7445</strain>
    </source>
</reference>
<feature type="domain" description="Porin" evidence="12">
    <location>
        <begin position="7"/>
        <end position="353"/>
    </location>
</feature>
<keyword evidence="8" id="KW-0626">Porin</keyword>
<sequence length="388" mass="40787">MKKSLLALAVLGAFATIAQAQTNVQIGGRVQADVKNYKVGNVNTNPAAGGTAGRVAKNELRVDDDETSRFWLSGTEDLGGGLKALFYVENRFNTDQRQSTGGATGAGLADGNTYLGLSGAWGQVTAGKHTFMEDQGNAVQYGIKGGQALPNGLLGSKAILNYVDAAGTANRLTISNTRVANSVHYISPNFSGFKATFGYSTNPDGNEGTINGATNYSKGQGYFLAGNYSNGPIYLNAAYWNHTIEGKPATGDEKALRLSGSYAFPFGLKVGAQWDRSSVEGVGVGGRDAERNAWQIPVSYQVGAHTVLAHFTKAGDIKGEANSGAKMWSVGYDYALSKRTNVGIFYGKLDNDSNARYQMEGAGDSRNGSALLAGESASLIALAVKHVF</sequence>
<organism evidence="13 14">
    <name type="scientific">Paucimonas lemoignei</name>
    <name type="common">Pseudomonas lemoignei</name>
    <dbReference type="NCBI Taxonomy" id="29443"/>
    <lineage>
        <taxon>Bacteria</taxon>
        <taxon>Pseudomonadati</taxon>
        <taxon>Pseudomonadota</taxon>
        <taxon>Betaproteobacteria</taxon>
        <taxon>Burkholderiales</taxon>
        <taxon>Burkholderiaceae</taxon>
        <taxon>Paucimonas</taxon>
    </lineage>
</organism>
<dbReference type="PANTHER" id="PTHR34501:SF9">
    <property type="entry name" value="MAJOR OUTER MEMBRANE PROTEIN P.IA"/>
    <property type="match status" value="1"/>
</dbReference>
<evidence type="ECO:0000256" key="10">
    <source>
        <dbReference type="ARBA" id="ARBA00023237"/>
    </source>
</evidence>